<dbReference type="OrthoDB" id="9811006at2"/>
<dbReference type="PANTHER" id="PTHR34406">
    <property type="entry name" value="PROTEIN YCEI"/>
    <property type="match status" value="1"/>
</dbReference>
<dbReference type="AlphaFoldDB" id="A0A0M3TA30"/>
<evidence type="ECO:0000313" key="3">
    <source>
        <dbReference type="EMBL" id="ALE16342.1"/>
    </source>
</evidence>
<dbReference type="Gene3D" id="2.40.128.110">
    <property type="entry name" value="Lipid/polyisoprenoid-binding, YceI-like"/>
    <property type="match status" value="1"/>
</dbReference>
<feature type="signal peptide" evidence="1">
    <location>
        <begin position="1"/>
        <end position="27"/>
    </location>
</feature>
<protein>
    <recommendedName>
        <fullName evidence="2">Lipid/polyisoprenoid-binding YceI-like domain-containing protein</fullName>
    </recommendedName>
</protein>
<dbReference type="KEGG" id="aep:AMC99_01045"/>
<dbReference type="SUPFAM" id="SSF101874">
    <property type="entry name" value="YceI-like"/>
    <property type="match status" value="1"/>
</dbReference>
<dbReference type="InterPro" id="IPR007372">
    <property type="entry name" value="Lipid/polyisoprenoid-bd_YceI"/>
</dbReference>
<feature type="chain" id="PRO_5005789861" description="Lipid/polyisoprenoid-binding YceI-like domain-containing protein" evidence="1">
    <location>
        <begin position="28"/>
        <end position="218"/>
    </location>
</feature>
<feature type="domain" description="Lipid/polyisoprenoid-binding YceI-like" evidence="2">
    <location>
        <begin position="46"/>
        <end position="216"/>
    </location>
</feature>
<evidence type="ECO:0000259" key="2">
    <source>
        <dbReference type="SMART" id="SM00867"/>
    </source>
</evidence>
<gene>
    <name evidence="3" type="ORF">AMC99_01045</name>
</gene>
<organism evidence="3 4">
    <name type="scientific">Altererythrobacter epoxidivorans</name>
    <dbReference type="NCBI Taxonomy" id="361183"/>
    <lineage>
        <taxon>Bacteria</taxon>
        <taxon>Pseudomonadati</taxon>
        <taxon>Pseudomonadota</taxon>
        <taxon>Alphaproteobacteria</taxon>
        <taxon>Sphingomonadales</taxon>
        <taxon>Erythrobacteraceae</taxon>
        <taxon>Altererythrobacter</taxon>
    </lineage>
</organism>
<keyword evidence="4" id="KW-1185">Reference proteome</keyword>
<accession>A0A0M3TA30</accession>
<evidence type="ECO:0000256" key="1">
    <source>
        <dbReference type="SAM" id="SignalP"/>
    </source>
</evidence>
<proteinExistence type="predicted"/>
<dbReference type="Pfam" id="PF04264">
    <property type="entry name" value="YceI"/>
    <property type="match status" value="1"/>
</dbReference>
<dbReference type="PATRIC" id="fig|361183.4.peg.1018"/>
<dbReference type="SMART" id="SM00867">
    <property type="entry name" value="YceI"/>
    <property type="match status" value="1"/>
</dbReference>
<dbReference type="InterPro" id="IPR036761">
    <property type="entry name" value="TTHA0802/YceI-like_sf"/>
</dbReference>
<dbReference type="PANTHER" id="PTHR34406:SF1">
    <property type="entry name" value="PROTEIN YCEI"/>
    <property type="match status" value="1"/>
</dbReference>
<evidence type="ECO:0000313" key="4">
    <source>
        <dbReference type="Proteomes" id="UP000057938"/>
    </source>
</evidence>
<keyword evidence="1" id="KW-0732">Signal</keyword>
<sequence>MIRLPKFRYALPLAGSIALAAAFPLVAQQSVSLPGQVDLSRVEAGTYATDPGHTLVGWRVNHFGFNDYFGIFGSIEGTLQLDPANPEAAKLDVTIPINEVALASAGLKEHLLRPGKDGKAPDFFGPDPDTARFVSTSVTRTGETKAMIVGDLTMNGVTRPVAIAAEFTGAGANPMSKAKTIGFEGRAVLNRSDFGLATFVPVVSDQVELEISAAFEKK</sequence>
<dbReference type="Proteomes" id="UP000057938">
    <property type="component" value="Chromosome"/>
</dbReference>
<dbReference type="RefSeq" id="WP_061923635.1">
    <property type="nucleotide sequence ID" value="NZ_CP012669.1"/>
</dbReference>
<dbReference type="STRING" id="361183.AMC99_01045"/>
<reference evidence="3 4" key="1">
    <citation type="submission" date="2015-09" db="EMBL/GenBank/DDBJ databases">
        <title>Complete genome sequence of a benzo[a]pyrene-degrading bacterium Altererythrobacter epoxidivorans CGMCC 1.7731T.</title>
        <authorList>
            <person name="Li Z."/>
            <person name="Cheng H."/>
            <person name="Huo Y."/>
            <person name="Xu X."/>
        </authorList>
    </citation>
    <scope>NUCLEOTIDE SEQUENCE [LARGE SCALE GENOMIC DNA]</scope>
    <source>
        <strain evidence="3 4">CGMCC 1.7731</strain>
    </source>
</reference>
<name>A0A0M3TA30_9SPHN</name>
<dbReference type="EMBL" id="CP012669">
    <property type="protein sequence ID" value="ALE16342.1"/>
    <property type="molecule type" value="Genomic_DNA"/>
</dbReference>